<reference evidence="2 3" key="1">
    <citation type="submission" date="2014-02" db="EMBL/GenBank/DDBJ databases">
        <title>Transposable element dynamics among asymbiotic and ectomycorrhizal Amanita fungi.</title>
        <authorList>
            <consortium name="DOE Joint Genome Institute"/>
            <person name="Hess J."/>
            <person name="Skrede I."/>
            <person name="Wolfe B."/>
            <person name="LaButti K."/>
            <person name="Ohm R.A."/>
            <person name="Grigoriev I.V."/>
            <person name="Pringle A."/>
        </authorList>
    </citation>
    <scope>NUCLEOTIDE SEQUENCE [LARGE SCALE GENOMIC DNA]</scope>
    <source>
        <strain evidence="2 3">SKay4041</strain>
    </source>
</reference>
<evidence type="ECO:0000313" key="2">
    <source>
        <dbReference type="EMBL" id="PFH49154.1"/>
    </source>
</evidence>
<dbReference type="OrthoDB" id="3002189at2759"/>
<feature type="compositionally biased region" description="Low complexity" evidence="1">
    <location>
        <begin position="380"/>
        <end position="395"/>
    </location>
</feature>
<evidence type="ECO:0000313" key="3">
    <source>
        <dbReference type="Proteomes" id="UP000242287"/>
    </source>
</evidence>
<dbReference type="AlphaFoldDB" id="A0A2A9NIJ6"/>
<protein>
    <submittedName>
        <fullName evidence="2">Uncharacterized protein</fullName>
    </submittedName>
</protein>
<gene>
    <name evidence="2" type="ORF">AMATHDRAFT_5126</name>
</gene>
<keyword evidence="3" id="KW-1185">Reference proteome</keyword>
<dbReference type="Proteomes" id="UP000242287">
    <property type="component" value="Unassembled WGS sequence"/>
</dbReference>
<dbReference type="STRING" id="703135.A0A2A9NIJ6"/>
<sequence length="395" mass="42326">MLRTNLPELDLLDSPLVSPTPLTSVGGVPGSAIAEKIFNDPDSWDKLLDQDLEGCSSETMAWFAEEVEKFRELSMTSDEREAVTAMEQSDLILRPFSAHYKVMPVTGPVSSIHDTAPSYTGMQQDEPETAVLSSIIELEQQKIGRTGDSHDSLIKIWESGGNLFRSIPSPLVFSPPSSSSDDFVNSMDSHASSLVLTGSTSPSVSITSPLAVASTTWSFLEWHGIHLESPRQAIQSATVRVRKSRARGILQTPSLPLHVLAEPPTSPPKVPLPRIPITAQTMSTPDKPPISVRRLPLVPLSETPSRTASFSSDLIQTASHTASPVLQVSQAESAMTPAFGCPSSLPARLSVRSPPPVGPRPKGLSPPRGQSPSGGKGHSRSLSRPLALRPPLLNL</sequence>
<dbReference type="EMBL" id="KZ302037">
    <property type="protein sequence ID" value="PFH49154.1"/>
    <property type="molecule type" value="Genomic_DNA"/>
</dbReference>
<accession>A0A2A9NIJ6</accession>
<feature type="region of interest" description="Disordered" evidence="1">
    <location>
        <begin position="344"/>
        <end position="395"/>
    </location>
</feature>
<name>A0A2A9NIJ6_9AGAR</name>
<organism evidence="2 3">
    <name type="scientific">Amanita thiersii Skay4041</name>
    <dbReference type="NCBI Taxonomy" id="703135"/>
    <lineage>
        <taxon>Eukaryota</taxon>
        <taxon>Fungi</taxon>
        <taxon>Dikarya</taxon>
        <taxon>Basidiomycota</taxon>
        <taxon>Agaricomycotina</taxon>
        <taxon>Agaricomycetes</taxon>
        <taxon>Agaricomycetidae</taxon>
        <taxon>Agaricales</taxon>
        <taxon>Pluteineae</taxon>
        <taxon>Amanitaceae</taxon>
        <taxon>Amanita</taxon>
    </lineage>
</organism>
<proteinExistence type="predicted"/>
<evidence type="ECO:0000256" key="1">
    <source>
        <dbReference type="SAM" id="MobiDB-lite"/>
    </source>
</evidence>